<dbReference type="GO" id="GO:0016787">
    <property type="term" value="F:hydrolase activity"/>
    <property type="evidence" value="ECO:0007669"/>
    <property type="project" value="UniProtKB-KW"/>
</dbReference>
<dbReference type="Gene3D" id="3.90.226.10">
    <property type="entry name" value="2-enoyl-CoA Hydratase, Chain A, domain 1"/>
    <property type="match status" value="1"/>
</dbReference>
<feature type="compositionally biased region" description="Low complexity" evidence="5">
    <location>
        <begin position="349"/>
        <end position="363"/>
    </location>
</feature>
<keyword evidence="4" id="KW-0720">Serine protease</keyword>
<protein>
    <submittedName>
        <fullName evidence="7">S49 family peptidase</fullName>
        <ecNumber evidence="7">3.4.21.-</ecNumber>
    </submittedName>
</protein>
<dbReference type="SUPFAM" id="SSF52096">
    <property type="entry name" value="ClpP/crotonase"/>
    <property type="match status" value="1"/>
</dbReference>
<evidence type="ECO:0000256" key="2">
    <source>
        <dbReference type="ARBA" id="ARBA00022670"/>
    </source>
</evidence>
<evidence type="ECO:0000256" key="5">
    <source>
        <dbReference type="SAM" id="MobiDB-lite"/>
    </source>
</evidence>
<keyword evidence="3 7" id="KW-0378">Hydrolase</keyword>
<reference evidence="8" key="1">
    <citation type="journal article" date="2019" name="Int. J. Syst. Evol. Microbiol.">
        <title>The Global Catalogue of Microorganisms (GCM) 10K type strain sequencing project: providing services to taxonomists for standard genome sequencing and annotation.</title>
        <authorList>
            <consortium name="The Broad Institute Genomics Platform"/>
            <consortium name="The Broad Institute Genome Sequencing Center for Infectious Disease"/>
            <person name="Wu L."/>
            <person name="Ma J."/>
        </authorList>
    </citation>
    <scope>NUCLEOTIDE SEQUENCE [LARGE SCALE GENOMIC DNA]</scope>
    <source>
        <strain evidence="8">KCTC 52606</strain>
    </source>
</reference>
<proteinExistence type="inferred from homology"/>
<feature type="domain" description="Peptidase S49" evidence="6">
    <location>
        <begin position="131"/>
        <end position="275"/>
    </location>
</feature>
<feature type="region of interest" description="Disordered" evidence="5">
    <location>
        <begin position="421"/>
        <end position="456"/>
    </location>
</feature>
<dbReference type="InterPro" id="IPR002142">
    <property type="entry name" value="Peptidase_S49"/>
</dbReference>
<accession>A0ABV7EEK6</accession>
<evidence type="ECO:0000256" key="1">
    <source>
        <dbReference type="ARBA" id="ARBA00008683"/>
    </source>
</evidence>
<dbReference type="EMBL" id="JBHRSU010000003">
    <property type="protein sequence ID" value="MFC3100021.1"/>
    <property type="molecule type" value="Genomic_DNA"/>
</dbReference>
<dbReference type="InterPro" id="IPR033855">
    <property type="entry name" value="Protein_C"/>
</dbReference>
<gene>
    <name evidence="7" type="ORF">ACFODK_03855</name>
</gene>
<feature type="compositionally biased region" description="Low complexity" evidence="5">
    <location>
        <begin position="421"/>
        <end position="434"/>
    </location>
</feature>
<evidence type="ECO:0000256" key="4">
    <source>
        <dbReference type="ARBA" id="ARBA00022825"/>
    </source>
</evidence>
<evidence type="ECO:0000256" key="3">
    <source>
        <dbReference type="ARBA" id="ARBA00022801"/>
    </source>
</evidence>
<feature type="region of interest" description="Disordered" evidence="5">
    <location>
        <begin position="285"/>
        <end position="363"/>
    </location>
</feature>
<dbReference type="PANTHER" id="PTHR33209:SF1">
    <property type="entry name" value="PEPTIDASE S49 DOMAIN-CONTAINING PROTEIN"/>
    <property type="match status" value="1"/>
</dbReference>
<keyword evidence="2" id="KW-0645">Protease</keyword>
<comment type="caution">
    <text evidence="7">The sequence shown here is derived from an EMBL/GenBank/DDBJ whole genome shotgun (WGS) entry which is preliminary data.</text>
</comment>
<dbReference type="InterPro" id="IPR029045">
    <property type="entry name" value="ClpP/crotonase-like_dom_sf"/>
</dbReference>
<dbReference type="RefSeq" id="WP_336918382.1">
    <property type="nucleotide sequence ID" value="NZ_JBANRN010000005.1"/>
</dbReference>
<evidence type="ECO:0000313" key="7">
    <source>
        <dbReference type="EMBL" id="MFC3100021.1"/>
    </source>
</evidence>
<dbReference type="EC" id="3.4.21.-" evidence="7"/>
<dbReference type="CDD" id="cd07022">
    <property type="entry name" value="S49_Sppa_36K_type"/>
    <property type="match status" value="1"/>
</dbReference>
<comment type="similarity">
    <text evidence="1">Belongs to the peptidase S49 family.</text>
</comment>
<dbReference type="Gene3D" id="6.20.330.10">
    <property type="match status" value="1"/>
</dbReference>
<organism evidence="7 8">
    <name type="scientific">Alteraurantiacibacter lauratis</name>
    <dbReference type="NCBI Taxonomy" id="2054627"/>
    <lineage>
        <taxon>Bacteria</taxon>
        <taxon>Pseudomonadati</taxon>
        <taxon>Pseudomonadota</taxon>
        <taxon>Alphaproteobacteria</taxon>
        <taxon>Sphingomonadales</taxon>
        <taxon>Erythrobacteraceae</taxon>
        <taxon>Alteraurantiacibacter</taxon>
    </lineage>
</organism>
<feature type="compositionally biased region" description="Polar residues" evidence="5">
    <location>
        <begin position="308"/>
        <end position="322"/>
    </location>
</feature>
<evidence type="ECO:0000313" key="8">
    <source>
        <dbReference type="Proteomes" id="UP001595378"/>
    </source>
</evidence>
<dbReference type="Proteomes" id="UP001595378">
    <property type="component" value="Unassembled WGS sequence"/>
</dbReference>
<sequence length="456" mass="46548">MMHRSYLARLLGQPLAIAPRALDGLLAADLTVHARSAITPILPDADRAASRGFTVTESGIAVVPVLGPLVGRGDWLTALFGATDYGAIGSAVAAAFAEPSARAVLLELDSPGGEVGGLFDLVDRLVSLREAAQKPLWAVASESALSAAFAIASAADRLYVTRTGEVGSVGVVAIHVDESAADAMAGLKWTLIHAGAKKVDGNLHEPLSPEAFADIQADVDALHDELVALIARNRNMSPDAVRATQAAIYRGRRGIDIGFADRLGSVDQALADLAATLDRPVRSRGLAPAKAGAQRRTSAVQPPRSKLDMTTDTEVANDTAANIETDAPASNPPESQVDDGQAPEPAPAAPVSAPASPEAPAEAAAERLRAEYAEIAAIAAQGARLGVAIDAADAMANGVAPHALRSSILDALAARAEASSVVAVAPSPAGSPASNGGDSPIVRRARERAATTNRNA</sequence>
<keyword evidence="8" id="KW-1185">Reference proteome</keyword>
<dbReference type="PANTHER" id="PTHR33209">
    <property type="entry name" value="PROTEASE 4"/>
    <property type="match status" value="1"/>
</dbReference>
<evidence type="ECO:0000259" key="6">
    <source>
        <dbReference type="Pfam" id="PF01343"/>
    </source>
</evidence>
<name>A0ABV7EEK6_9SPHN</name>
<dbReference type="Pfam" id="PF01343">
    <property type="entry name" value="Peptidase_S49"/>
    <property type="match status" value="1"/>
</dbReference>